<feature type="compositionally biased region" description="Basic and acidic residues" evidence="1">
    <location>
        <begin position="486"/>
        <end position="497"/>
    </location>
</feature>
<dbReference type="GO" id="GO:0005783">
    <property type="term" value="C:endoplasmic reticulum"/>
    <property type="evidence" value="ECO:0007669"/>
    <property type="project" value="UniProtKB-ARBA"/>
</dbReference>
<accession>A0A9E7F8M4</accession>
<protein>
    <submittedName>
        <fullName evidence="3">DnaJ domain containing protein</fullName>
    </submittedName>
</protein>
<feature type="region of interest" description="Disordered" evidence="1">
    <location>
        <begin position="254"/>
        <end position="290"/>
    </location>
</feature>
<dbReference type="PANTHER" id="PTHR47374">
    <property type="entry name" value="ENDOSOME ANTIGEN-LIKE PROTEIN, PUTATIVE (DUF3444)-RELATED"/>
    <property type="match status" value="1"/>
</dbReference>
<evidence type="ECO:0000313" key="3">
    <source>
        <dbReference type="EMBL" id="URD90680.1"/>
    </source>
</evidence>
<dbReference type="InterPro" id="IPR036869">
    <property type="entry name" value="J_dom_sf"/>
</dbReference>
<dbReference type="InterPro" id="IPR001623">
    <property type="entry name" value="DnaJ_domain"/>
</dbReference>
<keyword evidence="4" id="KW-1185">Reference proteome</keyword>
<gene>
    <name evidence="3" type="ORF">MUK42_26890</name>
</gene>
<dbReference type="Pfam" id="PF00226">
    <property type="entry name" value="DnaJ"/>
    <property type="match status" value="1"/>
</dbReference>
<dbReference type="InterPro" id="IPR024593">
    <property type="entry name" value="DUF3444"/>
</dbReference>
<feature type="compositionally biased region" description="Polar residues" evidence="1">
    <location>
        <begin position="254"/>
        <end position="265"/>
    </location>
</feature>
<dbReference type="EMBL" id="CP097504">
    <property type="protein sequence ID" value="URD90680.1"/>
    <property type="molecule type" value="Genomic_DNA"/>
</dbReference>
<dbReference type="Proteomes" id="UP001055439">
    <property type="component" value="Chromosome 2"/>
</dbReference>
<feature type="region of interest" description="Disordered" evidence="1">
    <location>
        <begin position="304"/>
        <end position="429"/>
    </location>
</feature>
<evidence type="ECO:0000256" key="1">
    <source>
        <dbReference type="SAM" id="MobiDB-lite"/>
    </source>
</evidence>
<feature type="domain" description="J" evidence="2">
    <location>
        <begin position="67"/>
        <end position="131"/>
    </location>
</feature>
<dbReference type="PROSITE" id="PS50076">
    <property type="entry name" value="DNAJ_2"/>
    <property type="match status" value="1"/>
</dbReference>
<dbReference type="OrthoDB" id="10250354at2759"/>
<dbReference type="PANTHER" id="PTHR47374:SF6">
    <property type="entry name" value="ENDOSOME ANTIGEN-LIKE PROTEIN, PUTATIVE (DUF3444)-RELATED"/>
    <property type="match status" value="1"/>
</dbReference>
<name>A0A9E7F8M4_9LILI</name>
<evidence type="ECO:0000259" key="2">
    <source>
        <dbReference type="PROSITE" id="PS50076"/>
    </source>
</evidence>
<feature type="compositionally biased region" description="Basic and acidic residues" evidence="1">
    <location>
        <begin position="800"/>
        <end position="809"/>
    </location>
</feature>
<dbReference type="Pfam" id="PF11926">
    <property type="entry name" value="DUF3444"/>
    <property type="match status" value="2"/>
</dbReference>
<dbReference type="SUPFAM" id="SSF46565">
    <property type="entry name" value="Chaperone J-domain"/>
    <property type="match status" value="1"/>
</dbReference>
<sequence>MMECNKEEAIRAREVAEKKMQSRDFTGALKIARKAQHLFPELENISQMLTVCEVHCSADAKINGEMDWYGILQVEPTADDSSIKKQYRKLALLLHPDKNQFAGAEAAFKLIGEAHKILSDRITRQHYDVKMNVNIRTASSRQPAPQMRNSFYARSNFSAVSFNGLNQQQQQPSAFATANTFWTICPNCSMRYQYYLSILNKTLRCQHCSKPFIAYDLNAEAAPSGVKSGQSWNNVGNSHHQIPVQQANNVNLQSQSGNAASSSTGLKRGVGEGPWAPFGRGGGPTNMANIATDDRMDVKGVASNEVQFEEKNPRQMNEGGKTAKPSTANANLKRSRKVAVESSESDSTDVEEDIAIEVDGPQAKQYSSSSAPRRSTRLKQNINYSEVGSEDDDDFINSPSYKKWTGESSGSAGGHAGSSHADTDGVTSRVKATDFGDDKMENIYKDDATKKQPLNGSEGVNVDPIGESKLDTGTEENLGPAAESSVDSRSKISPEHDTFTYPDPEFYDFEKLRHVNKFSVDQIWALYDNLDGMPRFYARIRHVHAPHFKLRLTWLEHNPLNEVETAWSGEELPVGCGNYILGSTQLAEDNLMFSHIVSWEKGKKRNSYDIYPRKGEVWALFKDWNAGWRSDAGNHRLYKYEVIEVLSDFAVDAGISVIPLVKIEGFVSLFMRAKEMAVAPYMIPPNEILRFSHGIPSYRLNGTEKEGIPQGCLELDPASLPTDFSESFPSVSLGGGTSGVGNLSECHVSCLKSTDDEVEPGMKDVTQAERYQAGGCQQSEAWKHAQNDTKQPEVVIREEDRLDAGDIHDNSAGNENSSPMSSSSPLVFEYPEAEFHNFDEGKSIENVQRGQIWALYSEIDQYPNYYGWVKKVELEDDKVHIAWLEACPVSEEEARWIQEGMPVACGTFKVEQQSVAFENMGMFSHLVQAKPSARRNRYDILPCHGEIWAVYKNWSAGWSRSVWQNCEYDVVEICECTDAGLKVRLLTKVDGYRAVFKHESEGKAVTTDVPVNEYIRFSHKIPSFRLTNERGGKLRGYWELDTASVPDILLISDSA</sequence>
<dbReference type="SMART" id="SM00271">
    <property type="entry name" value="DnaJ"/>
    <property type="match status" value="1"/>
</dbReference>
<evidence type="ECO:0000313" key="4">
    <source>
        <dbReference type="Proteomes" id="UP001055439"/>
    </source>
</evidence>
<organism evidence="3 4">
    <name type="scientific">Musa troglodytarum</name>
    <name type="common">fe'i banana</name>
    <dbReference type="NCBI Taxonomy" id="320322"/>
    <lineage>
        <taxon>Eukaryota</taxon>
        <taxon>Viridiplantae</taxon>
        <taxon>Streptophyta</taxon>
        <taxon>Embryophyta</taxon>
        <taxon>Tracheophyta</taxon>
        <taxon>Spermatophyta</taxon>
        <taxon>Magnoliopsida</taxon>
        <taxon>Liliopsida</taxon>
        <taxon>Zingiberales</taxon>
        <taxon>Musaceae</taxon>
        <taxon>Musa</taxon>
    </lineage>
</organism>
<proteinExistence type="predicted"/>
<feature type="region of interest" description="Disordered" evidence="1">
    <location>
        <begin position="446"/>
        <end position="497"/>
    </location>
</feature>
<reference evidence="3" key="1">
    <citation type="submission" date="2022-05" db="EMBL/GenBank/DDBJ databases">
        <title>The Musa troglodytarum L. genome provides insights into the mechanism of non-climacteric behaviour and enrichment of carotenoids.</title>
        <authorList>
            <person name="Wang J."/>
        </authorList>
    </citation>
    <scope>NUCLEOTIDE SEQUENCE</scope>
    <source>
        <tissue evidence="3">Leaf</tissue>
    </source>
</reference>
<feature type="region of interest" description="Disordered" evidence="1">
    <location>
        <begin position="800"/>
        <end position="824"/>
    </location>
</feature>
<feature type="compositionally biased region" description="Acidic residues" evidence="1">
    <location>
        <begin position="343"/>
        <end position="356"/>
    </location>
</feature>
<dbReference type="Gene3D" id="1.10.287.110">
    <property type="entry name" value="DnaJ domain"/>
    <property type="match status" value="1"/>
</dbReference>
<dbReference type="PRINTS" id="PR00625">
    <property type="entry name" value="JDOMAIN"/>
</dbReference>
<dbReference type="CDD" id="cd06257">
    <property type="entry name" value="DnaJ"/>
    <property type="match status" value="1"/>
</dbReference>
<feature type="compositionally biased region" description="Polar residues" evidence="1">
    <location>
        <begin position="364"/>
        <end position="386"/>
    </location>
</feature>
<dbReference type="AlphaFoldDB" id="A0A9E7F8M4"/>